<name>A0A4U1JDK4_9BACT</name>
<keyword evidence="3" id="KW-1185">Reference proteome</keyword>
<reference evidence="2 3" key="1">
    <citation type="submission" date="2019-04" db="EMBL/GenBank/DDBJ databases">
        <authorList>
            <person name="Li Y."/>
            <person name="Wang J."/>
        </authorList>
    </citation>
    <scope>NUCLEOTIDE SEQUENCE [LARGE SCALE GENOMIC DNA]</scope>
    <source>
        <strain evidence="2 3">DSM 14668</strain>
    </source>
</reference>
<accession>A0A4U1JDK4</accession>
<organism evidence="2 3">
    <name type="scientific">Polyangium fumosum</name>
    <dbReference type="NCBI Taxonomy" id="889272"/>
    <lineage>
        <taxon>Bacteria</taxon>
        <taxon>Pseudomonadati</taxon>
        <taxon>Myxococcota</taxon>
        <taxon>Polyangia</taxon>
        <taxon>Polyangiales</taxon>
        <taxon>Polyangiaceae</taxon>
        <taxon>Polyangium</taxon>
    </lineage>
</organism>
<dbReference type="InterPro" id="IPR036457">
    <property type="entry name" value="PPM-type-like_dom_sf"/>
</dbReference>
<evidence type="ECO:0000313" key="2">
    <source>
        <dbReference type="EMBL" id="TKD08875.1"/>
    </source>
</evidence>
<proteinExistence type="predicted"/>
<evidence type="ECO:0000313" key="3">
    <source>
        <dbReference type="Proteomes" id="UP000309215"/>
    </source>
</evidence>
<dbReference type="Proteomes" id="UP000309215">
    <property type="component" value="Unassembled WGS sequence"/>
</dbReference>
<dbReference type="EMBL" id="SSMQ01000012">
    <property type="protein sequence ID" value="TKD08875.1"/>
    <property type="molecule type" value="Genomic_DNA"/>
</dbReference>
<dbReference type="SUPFAM" id="SSF81606">
    <property type="entry name" value="PP2C-like"/>
    <property type="match status" value="1"/>
</dbReference>
<dbReference type="InterPro" id="IPR001932">
    <property type="entry name" value="PPM-type_phosphatase-like_dom"/>
</dbReference>
<protein>
    <recommendedName>
        <fullName evidence="1">PPM-type phosphatase domain-containing protein</fullName>
    </recommendedName>
</protein>
<dbReference type="Pfam" id="PF13672">
    <property type="entry name" value="PP2C_2"/>
    <property type="match status" value="1"/>
</dbReference>
<sequence>MRVDERFEVAAGSVTGRSHVLAGKPNQDAFAFRSAECGIVGVVCDGCGSGAHNEIGAAIGARILASQVLREMEAGAAIGEEATFERVRERLLVALASAAQDMGIAHARGVAEFFLFTVLGVAISAERAVVFGAGDGIFVVGDEVVRLGPFPGNAPPYLGYGLAGAGPRLLMHRVLPASALTSVLVGTDGAADFDALAGAGIPGAHGERVPPLRAFWSEDRYFRNADAVRRSLALVNRDVTRPLWDERRIHKEPGLLEDDTTVLVVRRKKTSAPD</sequence>
<dbReference type="RefSeq" id="WP_136929474.1">
    <property type="nucleotide sequence ID" value="NZ_SSMQ01000012.1"/>
</dbReference>
<feature type="domain" description="PPM-type phosphatase" evidence="1">
    <location>
        <begin position="15"/>
        <end position="191"/>
    </location>
</feature>
<evidence type="ECO:0000259" key="1">
    <source>
        <dbReference type="Pfam" id="PF13672"/>
    </source>
</evidence>
<dbReference type="OrthoDB" id="570013at2"/>
<comment type="caution">
    <text evidence="2">The sequence shown here is derived from an EMBL/GenBank/DDBJ whole genome shotgun (WGS) entry which is preliminary data.</text>
</comment>
<dbReference type="AlphaFoldDB" id="A0A4U1JDK4"/>
<gene>
    <name evidence="2" type="ORF">E8A74_13880</name>
</gene>